<name>A0A7D4FL72_FINMA</name>
<reference evidence="2 3" key="1">
    <citation type="submission" date="2020-05" db="EMBL/GenBank/DDBJ databases">
        <title>FDA dAtabase for Regulatory Grade micrObial Sequences (FDA-ARGOS): Supporting development and validation of Infectious Disease Dx tests.</title>
        <authorList>
            <person name="Pederson C."/>
            <person name="Tallon L."/>
            <person name="Sadzewicz L."/>
            <person name="Zhao X."/>
            <person name="Vavikolanu K."/>
            <person name="Mehta A."/>
            <person name="Aluvathingal J."/>
            <person name="Nadendla S."/>
            <person name="Myers T."/>
            <person name="Yan Y."/>
            <person name="Sichtig H."/>
        </authorList>
    </citation>
    <scope>NUCLEOTIDE SEQUENCE [LARGE SCALE GENOMIC DNA]</scope>
    <source>
        <strain evidence="2 3">FDAARGOS_764</strain>
    </source>
</reference>
<dbReference type="AlphaFoldDB" id="A0A7D4FL72"/>
<dbReference type="RefSeq" id="WP_002841575.1">
    <property type="nucleotide sequence ID" value="NZ_CP054000.1"/>
</dbReference>
<gene>
    <name evidence="1" type="ORF">FOC70_04780</name>
    <name evidence="2" type="ORF">FOC70_05040</name>
</gene>
<dbReference type="InterPro" id="IPR011664">
    <property type="entry name" value="Abi_system_AbiD/AbiF-like"/>
</dbReference>
<evidence type="ECO:0000313" key="1">
    <source>
        <dbReference type="EMBL" id="QKH79698.1"/>
    </source>
</evidence>
<dbReference type="Proteomes" id="UP000502899">
    <property type="component" value="Chromosome"/>
</dbReference>
<dbReference type="Pfam" id="PF07751">
    <property type="entry name" value="Abi_2"/>
    <property type="match status" value="1"/>
</dbReference>
<protein>
    <submittedName>
        <fullName evidence="2">Abi family protein</fullName>
    </submittedName>
</protein>
<dbReference type="EMBL" id="CP054000">
    <property type="protein sequence ID" value="QKH79747.1"/>
    <property type="molecule type" value="Genomic_DNA"/>
</dbReference>
<proteinExistence type="predicted"/>
<evidence type="ECO:0000313" key="3">
    <source>
        <dbReference type="Proteomes" id="UP000502899"/>
    </source>
</evidence>
<evidence type="ECO:0000313" key="2">
    <source>
        <dbReference type="EMBL" id="QKH79747.1"/>
    </source>
</evidence>
<accession>A0A7D4FL72</accession>
<organism evidence="2 3">
    <name type="scientific">Finegoldia magna</name>
    <name type="common">Peptostreptococcus magnus</name>
    <dbReference type="NCBI Taxonomy" id="1260"/>
    <lineage>
        <taxon>Bacteria</taxon>
        <taxon>Bacillati</taxon>
        <taxon>Bacillota</taxon>
        <taxon>Tissierellia</taxon>
        <taxon>Tissierellales</taxon>
        <taxon>Peptoniphilaceae</taxon>
        <taxon>Finegoldia</taxon>
    </lineage>
</organism>
<sequence length="340" mass="39843">MKEFKTIEEQIELLKSRNLKFINEQSAKDHLLSYGYYEIINGYKDYFLTSSDPDSYKNGSTFEQIFSLYNMDKGLQEGVLSATLDFERILKTTIAYAIAEEYSSDQYKYLQKANYKTGKAHKDKNGHTYFDIDSVFKKFEYIINDDVEPFKHYRLKHENTPPWILFKGATLGNMLYFYKLQKPDIKNRIISLMFDIPIDFLKIDKNGVIKNFFSDLLSLNYSFRNRTAHSGRIYNYKSEKSSMRHNVILHSRLGIDNRLYRQGFGRNDLYTLLCGLSFLKDKTVSIKLAVHININIKKYLDLYPEDKPKILNSIGIPPNKCIVTDDKIIDIMQLLDDTSK</sequence>
<dbReference type="EMBL" id="CP054000">
    <property type="protein sequence ID" value="QKH79698.1"/>
    <property type="molecule type" value="Genomic_DNA"/>
</dbReference>